<dbReference type="EMBL" id="JACOOR010000002">
    <property type="protein sequence ID" value="MBC5658698.1"/>
    <property type="molecule type" value="Genomic_DNA"/>
</dbReference>
<dbReference type="InterPro" id="IPR036526">
    <property type="entry name" value="C-N_Hydrolase_sf"/>
</dbReference>
<reference evidence="1" key="1">
    <citation type="submission" date="2020-08" db="EMBL/GenBank/DDBJ databases">
        <title>Genome public.</title>
        <authorList>
            <person name="Liu C."/>
            <person name="Sun Q."/>
        </authorList>
    </citation>
    <scope>NUCLEOTIDE SEQUENCE</scope>
    <source>
        <strain evidence="1">NSJ-68</strain>
    </source>
</reference>
<dbReference type="SUPFAM" id="SSF56317">
    <property type="entry name" value="Carbon-nitrogen hydrolase"/>
    <property type="match status" value="1"/>
</dbReference>
<organism evidence="1 2">
    <name type="scientific">Anaerosacchariphilus hominis</name>
    <dbReference type="NCBI Taxonomy" id="2763017"/>
    <lineage>
        <taxon>Bacteria</taxon>
        <taxon>Bacillati</taxon>
        <taxon>Bacillota</taxon>
        <taxon>Clostridia</taxon>
        <taxon>Lachnospirales</taxon>
        <taxon>Lachnospiraceae</taxon>
        <taxon>Anaerosacchariphilus</taxon>
    </lineage>
</organism>
<comment type="caution">
    <text evidence="1">The sequence shown here is derived from an EMBL/GenBank/DDBJ whole genome shotgun (WGS) entry which is preliminary data.</text>
</comment>
<dbReference type="RefSeq" id="WP_186873362.1">
    <property type="nucleotide sequence ID" value="NZ_JACOOR010000002.1"/>
</dbReference>
<evidence type="ECO:0008006" key="3">
    <source>
        <dbReference type="Google" id="ProtNLM"/>
    </source>
</evidence>
<proteinExistence type="predicted"/>
<sequence>MPRLECRWEHKSRNTVGVYDITCYLKNFYFLRAGNESYKVEHILLKANRFKQAIYRGELRIAVSPITTKDVLNVREYTKDNREYISVEPFSQSAEEELKKRILNMICRAEAEEADLLLFPEILGTKSIQEEIEAALYENESEYPRMTICPSIWKRNKNSCRILDEMGMLLAEQEKHFGAQLGGKLEDIKSNQKVYLFHCEGIGRIAVLICMDFLVNTYREFVVKELKATLVLVPSYSSGEYNFETKAMNYMDLDCQVIWINCCSAAKGKNEPITLRYGAGRKGVYRERKMVNELCGEHCTGECLWIYEIELEGGTQER</sequence>
<accession>A0A923LA33</accession>
<keyword evidence="2" id="KW-1185">Reference proteome</keyword>
<dbReference type="Gene3D" id="3.60.110.10">
    <property type="entry name" value="Carbon-nitrogen hydrolase"/>
    <property type="match status" value="1"/>
</dbReference>
<dbReference type="AlphaFoldDB" id="A0A923LA33"/>
<dbReference type="Proteomes" id="UP000649345">
    <property type="component" value="Unassembled WGS sequence"/>
</dbReference>
<protein>
    <recommendedName>
        <fullName evidence="3">Carbon-nitrogen hydrolase family protein</fullName>
    </recommendedName>
</protein>
<evidence type="ECO:0000313" key="2">
    <source>
        <dbReference type="Proteomes" id="UP000649345"/>
    </source>
</evidence>
<evidence type="ECO:0000313" key="1">
    <source>
        <dbReference type="EMBL" id="MBC5658698.1"/>
    </source>
</evidence>
<name>A0A923LA33_9FIRM</name>
<gene>
    <name evidence="1" type="ORF">H8S44_02775</name>
</gene>